<comment type="caution">
    <text evidence="1">The sequence shown here is derived from an EMBL/GenBank/DDBJ whole genome shotgun (WGS) entry which is preliminary data.</text>
</comment>
<evidence type="ECO:0008006" key="3">
    <source>
        <dbReference type="Google" id="ProtNLM"/>
    </source>
</evidence>
<organism evidence="1 2">
    <name type="scientific">Neoroseomonas soli</name>
    <dbReference type="NCBI Taxonomy" id="1081025"/>
    <lineage>
        <taxon>Bacteria</taxon>
        <taxon>Pseudomonadati</taxon>
        <taxon>Pseudomonadota</taxon>
        <taxon>Alphaproteobacteria</taxon>
        <taxon>Acetobacterales</taxon>
        <taxon>Acetobacteraceae</taxon>
        <taxon>Neoroseomonas</taxon>
    </lineage>
</organism>
<dbReference type="AlphaFoldDB" id="A0A9X9WW50"/>
<gene>
    <name evidence="1" type="ORF">GXW76_09370</name>
</gene>
<protein>
    <recommendedName>
        <fullName evidence="3">TauD/TfdA-like domain-containing protein</fullName>
    </recommendedName>
</protein>
<dbReference type="EMBL" id="JAAEDM010000018">
    <property type="protein sequence ID" value="MBR0671379.1"/>
    <property type="molecule type" value="Genomic_DNA"/>
</dbReference>
<sequence>MIEGNAMGSEGLGDAGLARNADLAWRAAPSRLSLLVWDNALSLHRVVAAAPGEVIRLHRNAVRGERPAGPISVAQPRIVAG</sequence>
<dbReference type="Proteomes" id="UP001138751">
    <property type="component" value="Unassembled WGS sequence"/>
</dbReference>
<reference evidence="1" key="1">
    <citation type="submission" date="2020-01" db="EMBL/GenBank/DDBJ databases">
        <authorList>
            <person name="Rat A."/>
        </authorList>
    </citation>
    <scope>NUCLEOTIDE SEQUENCE</scope>
    <source>
        <strain evidence="1">LMG 31231</strain>
    </source>
</reference>
<name>A0A9X9WW50_9PROT</name>
<dbReference type="RefSeq" id="WP_211861754.1">
    <property type="nucleotide sequence ID" value="NZ_JAAEDM010000018.1"/>
</dbReference>
<evidence type="ECO:0000313" key="2">
    <source>
        <dbReference type="Proteomes" id="UP001138751"/>
    </source>
</evidence>
<evidence type="ECO:0000313" key="1">
    <source>
        <dbReference type="EMBL" id="MBR0671379.1"/>
    </source>
</evidence>
<proteinExistence type="predicted"/>
<accession>A0A9X9WW50</accession>
<keyword evidence="2" id="KW-1185">Reference proteome</keyword>
<reference evidence="1" key="2">
    <citation type="journal article" date="2021" name="Syst. Appl. Microbiol.">
        <title>Roseomonas hellenica sp. nov., isolated from roots of wild-growing Alkanna tinctoria.</title>
        <authorList>
            <person name="Rat A."/>
            <person name="Naranjo H.D."/>
            <person name="Lebbe L."/>
            <person name="Cnockaert M."/>
            <person name="Krigas N."/>
            <person name="Grigoriadou K."/>
            <person name="Maloupa E."/>
            <person name="Willems A."/>
        </authorList>
    </citation>
    <scope>NUCLEOTIDE SEQUENCE</scope>
    <source>
        <strain evidence="1">LMG 31231</strain>
    </source>
</reference>